<evidence type="ECO:0000313" key="1">
    <source>
        <dbReference type="EMBL" id="MDN4607359.1"/>
    </source>
</evidence>
<accession>A0ABT8JQE9</accession>
<evidence type="ECO:0000313" key="2">
    <source>
        <dbReference type="Proteomes" id="UP001175097"/>
    </source>
</evidence>
<sequence>MENFEKKLLEDQALLSEIPLLSKQLSDENLVEVYSLCREVYLLQYNAQISRDGEKLQCFYPNEKFETLCENMMDFIKGKEGKTQKLLDELMLILKKYYIETASVEEKNSKIFALENDNKKGGAGLVGRLFNLNQIDWETFSKGIEENIKIS</sequence>
<dbReference type="RefSeq" id="WP_301242905.1">
    <property type="nucleotide sequence ID" value="NZ_JAROCC010000005.1"/>
</dbReference>
<proteinExistence type="predicted"/>
<reference evidence="1" key="1">
    <citation type="submission" date="2023-03" db="EMBL/GenBank/DDBJ databases">
        <title>MT1 and MT2 Draft Genomes of Novel Species.</title>
        <authorList>
            <person name="Venkateswaran K."/>
        </authorList>
    </citation>
    <scope>NUCLEOTIDE SEQUENCE</scope>
    <source>
        <strain evidence="1">F6_3S_P_2</strain>
    </source>
</reference>
<gene>
    <name evidence="1" type="ORF">P5G49_07665</name>
</gene>
<keyword evidence="2" id="KW-1185">Reference proteome</keyword>
<organism evidence="1 2">
    <name type="scientific">Sporosarcina highlanderae</name>
    <dbReference type="NCBI Taxonomy" id="3035916"/>
    <lineage>
        <taxon>Bacteria</taxon>
        <taxon>Bacillati</taxon>
        <taxon>Bacillota</taxon>
        <taxon>Bacilli</taxon>
        <taxon>Bacillales</taxon>
        <taxon>Caryophanaceae</taxon>
        <taxon>Sporosarcina</taxon>
    </lineage>
</organism>
<dbReference type="Proteomes" id="UP001175097">
    <property type="component" value="Unassembled WGS sequence"/>
</dbReference>
<dbReference type="EMBL" id="JAROCC010000005">
    <property type="protein sequence ID" value="MDN4607359.1"/>
    <property type="molecule type" value="Genomic_DNA"/>
</dbReference>
<protein>
    <submittedName>
        <fullName evidence="1">Uncharacterized protein</fullName>
    </submittedName>
</protein>
<name>A0ABT8JQE9_9BACL</name>
<comment type="caution">
    <text evidence="1">The sequence shown here is derived from an EMBL/GenBank/DDBJ whole genome shotgun (WGS) entry which is preliminary data.</text>
</comment>